<accession>A0A8J7U417</accession>
<dbReference type="Gene3D" id="2.40.160.60">
    <property type="entry name" value="Outer membrane protein transport protein (OMPP1/FadL/TodX)"/>
    <property type="match status" value="1"/>
</dbReference>
<dbReference type="PANTHER" id="PTHR35093:SF3">
    <property type="entry name" value="LONG-CHAIN FATTY ACID TRANSPORT PROTEIN"/>
    <property type="match status" value="1"/>
</dbReference>
<dbReference type="Proteomes" id="UP000664417">
    <property type="component" value="Unassembled WGS sequence"/>
</dbReference>
<evidence type="ECO:0000256" key="4">
    <source>
        <dbReference type="ARBA" id="ARBA00022692"/>
    </source>
</evidence>
<keyword evidence="5" id="KW-0732">Signal</keyword>
<dbReference type="EMBL" id="JAFREP010000004">
    <property type="protein sequence ID" value="MBO1317856.1"/>
    <property type="molecule type" value="Genomic_DNA"/>
</dbReference>
<evidence type="ECO:0000256" key="3">
    <source>
        <dbReference type="ARBA" id="ARBA00022452"/>
    </source>
</evidence>
<name>A0A8J7U417_9BACT</name>
<gene>
    <name evidence="8" type="ORF">J3U88_05235</name>
</gene>
<sequence>MSFIALWNARPLVRRLLFPATLALVALPALMGHGYQVDEQSARRLGDAFSGGAAEARDATTAFYNPAGLVRLKQREYVAGFSLINNQTDFEGSGFTTDGLNLIPISGGDGGDPDSNIAIPHLYLALPVNDTSVFGLSINAPYATGTDYERSWVGRYFATESELYGVNLTGSIGVVVGDHLSLGLGLSLQMAEGKIENAVNAAGICALVAAQGGLELIGASSCEALGFDAPGTATDDGLVTVEGDDLGIGFSAGLLYQFTEGSRIGFHYRGDIEQRLEGDVTFNFPDYTAAVLPLADPNLRARTVGGFLDLTTPEAASLSGFHQINQRWSIQGDVIWTRWSRFQSLTVAVSDGPDIPQPQLWDDTLRFALGTEIRVNDALLVRAGAARDESPIPDETLNLNFPFEDFAAFSLGATIKLSERLGMDIGLQKTLAMDVAINQGSLTSDAAVLQGNLETDIFSMAMGITYRPGK</sequence>
<dbReference type="SUPFAM" id="SSF56935">
    <property type="entry name" value="Porins"/>
    <property type="match status" value="1"/>
</dbReference>
<evidence type="ECO:0000256" key="2">
    <source>
        <dbReference type="ARBA" id="ARBA00008163"/>
    </source>
</evidence>
<comment type="similarity">
    <text evidence="2">Belongs to the OmpP1/FadL family.</text>
</comment>
<dbReference type="InterPro" id="IPR005017">
    <property type="entry name" value="OMPP1/FadL/TodX"/>
</dbReference>
<dbReference type="GO" id="GO:0015483">
    <property type="term" value="F:long-chain fatty acid transporting porin activity"/>
    <property type="evidence" value="ECO:0007669"/>
    <property type="project" value="TreeGrafter"/>
</dbReference>
<dbReference type="GO" id="GO:0009279">
    <property type="term" value="C:cell outer membrane"/>
    <property type="evidence" value="ECO:0007669"/>
    <property type="project" value="UniProtKB-SubCell"/>
</dbReference>
<comment type="subcellular location">
    <subcellularLocation>
        <location evidence="1">Cell outer membrane</location>
        <topology evidence="1">Multi-pass membrane protein</topology>
    </subcellularLocation>
</comment>
<keyword evidence="6" id="KW-0472">Membrane</keyword>
<dbReference type="RefSeq" id="WP_207857333.1">
    <property type="nucleotide sequence ID" value="NZ_JAFREP010000004.1"/>
</dbReference>
<reference evidence="8" key="1">
    <citation type="submission" date="2021-03" db="EMBL/GenBank/DDBJ databases">
        <authorList>
            <person name="Wang G."/>
        </authorList>
    </citation>
    <scope>NUCLEOTIDE SEQUENCE</scope>
    <source>
        <strain evidence="8">KCTC 12899</strain>
    </source>
</reference>
<evidence type="ECO:0000313" key="9">
    <source>
        <dbReference type="Proteomes" id="UP000664417"/>
    </source>
</evidence>
<evidence type="ECO:0000256" key="7">
    <source>
        <dbReference type="ARBA" id="ARBA00023237"/>
    </source>
</evidence>
<organism evidence="8 9">
    <name type="scientific">Acanthopleuribacter pedis</name>
    <dbReference type="NCBI Taxonomy" id="442870"/>
    <lineage>
        <taxon>Bacteria</taxon>
        <taxon>Pseudomonadati</taxon>
        <taxon>Acidobacteriota</taxon>
        <taxon>Holophagae</taxon>
        <taxon>Acanthopleuribacterales</taxon>
        <taxon>Acanthopleuribacteraceae</taxon>
        <taxon>Acanthopleuribacter</taxon>
    </lineage>
</organism>
<evidence type="ECO:0000256" key="1">
    <source>
        <dbReference type="ARBA" id="ARBA00004571"/>
    </source>
</evidence>
<keyword evidence="7" id="KW-0998">Cell outer membrane</keyword>
<dbReference type="Pfam" id="PF03349">
    <property type="entry name" value="Toluene_X"/>
    <property type="match status" value="1"/>
</dbReference>
<protein>
    <submittedName>
        <fullName evidence="8">Outer membrane protein transport protein</fullName>
    </submittedName>
</protein>
<dbReference type="PANTHER" id="PTHR35093">
    <property type="entry name" value="OUTER MEMBRANE PROTEIN NMB0088-RELATED"/>
    <property type="match status" value="1"/>
</dbReference>
<keyword evidence="9" id="KW-1185">Reference proteome</keyword>
<comment type="caution">
    <text evidence="8">The sequence shown here is derived from an EMBL/GenBank/DDBJ whole genome shotgun (WGS) entry which is preliminary data.</text>
</comment>
<dbReference type="AlphaFoldDB" id="A0A8J7U417"/>
<evidence type="ECO:0000313" key="8">
    <source>
        <dbReference type="EMBL" id="MBO1317856.1"/>
    </source>
</evidence>
<evidence type="ECO:0000256" key="6">
    <source>
        <dbReference type="ARBA" id="ARBA00023136"/>
    </source>
</evidence>
<keyword evidence="3" id="KW-1134">Transmembrane beta strand</keyword>
<evidence type="ECO:0000256" key="5">
    <source>
        <dbReference type="ARBA" id="ARBA00022729"/>
    </source>
</evidence>
<keyword evidence="4" id="KW-0812">Transmembrane</keyword>
<proteinExistence type="inferred from homology"/>